<keyword evidence="2" id="KW-0677">Repeat</keyword>
<dbReference type="PANTHER" id="PTHR24412">
    <property type="entry name" value="KELCH PROTEIN"/>
    <property type="match status" value="1"/>
</dbReference>
<evidence type="ECO:0000256" key="1">
    <source>
        <dbReference type="ARBA" id="ARBA00022441"/>
    </source>
</evidence>
<evidence type="ECO:0000313" key="4">
    <source>
        <dbReference type="EMBL" id="CAI8012770.1"/>
    </source>
</evidence>
<dbReference type="Gene3D" id="2.120.10.80">
    <property type="entry name" value="Kelch-type beta propeller"/>
    <property type="match status" value="2"/>
</dbReference>
<dbReference type="PANTHER" id="PTHR24412:SF489">
    <property type="entry name" value="RING FINGER DOMAIN AND KELCH REPEAT-CONTAINING PROTEIN DDB_G0271372"/>
    <property type="match status" value="1"/>
</dbReference>
<proteinExistence type="predicted"/>
<dbReference type="Pfam" id="PF01344">
    <property type="entry name" value="Kelch_1"/>
    <property type="match status" value="1"/>
</dbReference>
<dbReference type="EMBL" id="CASHTH010001215">
    <property type="protein sequence ID" value="CAI8012770.1"/>
    <property type="molecule type" value="Genomic_DNA"/>
</dbReference>
<dbReference type="SMART" id="SM00612">
    <property type="entry name" value="Kelch"/>
    <property type="match status" value="2"/>
</dbReference>
<accession>A0AA35RJP6</accession>
<evidence type="ECO:0000256" key="2">
    <source>
        <dbReference type="ARBA" id="ARBA00022737"/>
    </source>
</evidence>
<dbReference type="AlphaFoldDB" id="A0AA35RJP6"/>
<keyword evidence="1" id="KW-0880">Kelch repeat</keyword>
<dbReference type="SUPFAM" id="SSF117281">
    <property type="entry name" value="Kelch motif"/>
    <property type="match status" value="1"/>
</dbReference>
<gene>
    <name evidence="4" type="ORF">GBAR_LOCUS8159</name>
</gene>
<sequence length="475" mass="52468">MFVSTNGCTVSIYRYSEEVTQSGDVSELGLENVSRRSLEKSTTLQVEKLSEKEEMLLQQLARKQEELDKAQKQLKEKDEKLRLKESQVADLQKLLKQRDPETKTKTGLLATDTPPSKQPAPFPRKNQVPALPPHPLPLHTPYETVNLQPTAKPRKSIPGHTMTCTPAPSPPELSPPAQQPAQLKVQCLHKGKRPPCSMHRGSVATDGTPAYFTSHDSTSLYKYQFDTEQWTELVSCHYRNSGLVVLKDHEPTAVGGRDGSLPTNKLLTLRQNELWHETYPQMRTARSSPAVVSTSDCNHVVVIGGCINIDNWTTTVEILQVKSKTWYKVANMTGPLPFPSAAICGDRLHVIGSDTSGYSCSLQEILQQCQPISQPPLHSVPHTSIWRYLPTLPQKDSTAATLGGELVVIGGGFGESSVNFIHQIVDQKWVEIGCLATGRRRCLVANESPEKIFIVGGISEDSVEECTVIDATAFM</sequence>
<comment type="caution">
    <text evidence="4">The sequence shown here is derived from an EMBL/GenBank/DDBJ whole genome shotgun (WGS) entry which is preliminary data.</text>
</comment>
<protein>
    <submittedName>
        <fullName evidence="4">Uncharacterized protein</fullName>
    </submittedName>
</protein>
<dbReference type="Proteomes" id="UP001174909">
    <property type="component" value="Unassembled WGS sequence"/>
</dbReference>
<name>A0AA35RJP6_GEOBA</name>
<organism evidence="4 5">
    <name type="scientific">Geodia barretti</name>
    <name type="common">Barrett's horny sponge</name>
    <dbReference type="NCBI Taxonomy" id="519541"/>
    <lineage>
        <taxon>Eukaryota</taxon>
        <taxon>Metazoa</taxon>
        <taxon>Porifera</taxon>
        <taxon>Demospongiae</taxon>
        <taxon>Heteroscleromorpha</taxon>
        <taxon>Tetractinellida</taxon>
        <taxon>Astrophorina</taxon>
        <taxon>Geodiidae</taxon>
        <taxon>Geodia</taxon>
    </lineage>
</organism>
<evidence type="ECO:0000256" key="3">
    <source>
        <dbReference type="SAM" id="MobiDB-lite"/>
    </source>
</evidence>
<dbReference type="InterPro" id="IPR006652">
    <property type="entry name" value="Kelch_1"/>
</dbReference>
<feature type="compositionally biased region" description="Pro residues" evidence="3">
    <location>
        <begin position="167"/>
        <end position="178"/>
    </location>
</feature>
<feature type="region of interest" description="Disordered" evidence="3">
    <location>
        <begin position="92"/>
        <end position="182"/>
    </location>
</feature>
<evidence type="ECO:0000313" key="5">
    <source>
        <dbReference type="Proteomes" id="UP001174909"/>
    </source>
</evidence>
<dbReference type="InterPro" id="IPR015915">
    <property type="entry name" value="Kelch-typ_b-propeller"/>
</dbReference>
<reference evidence="4" key="1">
    <citation type="submission" date="2023-03" db="EMBL/GenBank/DDBJ databases">
        <authorList>
            <person name="Steffen K."/>
            <person name="Cardenas P."/>
        </authorList>
    </citation>
    <scope>NUCLEOTIDE SEQUENCE</scope>
</reference>
<keyword evidence="5" id="KW-1185">Reference proteome</keyword>